<keyword evidence="1" id="KW-0472">Membrane</keyword>
<dbReference type="Proteomes" id="UP000622362">
    <property type="component" value="Unassembled WGS sequence"/>
</dbReference>
<keyword evidence="1" id="KW-0812">Transmembrane</keyword>
<evidence type="ECO:0000256" key="1">
    <source>
        <dbReference type="SAM" id="Phobius"/>
    </source>
</evidence>
<dbReference type="AlphaFoldDB" id="A0A8I0W8G3"/>
<comment type="caution">
    <text evidence="2">The sequence shown here is derived from an EMBL/GenBank/DDBJ whole genome shotgun (WGS) entry which is preliminary data.</text>
</comment>
<reference evidence="2" key="1">
    <citation type="submission" date="2020-11" db="EMBL/GenBank/DDBJ databases">
        <title>Molecular epidemiology and genomic profiles of multidrug-resistant bacteria collected from clinical sources in South Africa.</title>
        <authorList>
            <person name="Asante J."/>
            <person name="Amoako D.G."/>
        </authorList>
    </citation>
    <scope>NUCLEOTIDE SEQUENCE</scope>
    <source>
        <strain evidence="2">C68</strain>
    </source>
</reference>
<sequence>MKKLIDKYFFTISQATILFIFAIPMTNLVIKSLLLYILLFIILIGSTFFIERDLSKEYSLQEKAKKMCFTLLPINIVVVLIFFIFIL</sequence>
<gene>
    <name evidence="2" type="ORF">I3V53_11860</name>
</gene>
<proteinExistence type="predicted"/>
<keyword evidence="1" id="KW-1133">Transmembrane helix</keyword>
<evidence type="ECO:0000313" key="2">
    <source>
        <dbReference type="EMBL" id="MBF9304754.1"/>
    </source>
</evidence>
<dbReference type="RefSeq" id="WP_048679959.1">
    <property type="nucleotide sequence ID" value="NZ_JADPYN010000041.1"/>
</dbReference>
<feature type="transmembrane region" description="Helical" evidence="1">
    <location>
        <begin position="7"/>
        <end position="27"/>
    </location>
</feature>
<protein>
    <submittedName>
        <fullName evidence="2">Uncharacterized protein</fullName>
    </submittedName>
</protein>
<organism evidence="2 3">
    <name type="scientific">Staphylococcus epidermidis</name>
    <dbReference type="NCBI Taxonomy" id="1282"/>
    <lineage>
        <taxon>Bacteria</taxon>
        <taxon>Bacillati</taxon>
        <taxon>Bacillota</taxon>
        <taxon>Bacilli</taxon>
        <taxon>Bacillales</taxon>
        <taxon>Staphylococcaceae</taxon>
        <taxon>Staphylococcus</taxon>
    </lineage>
</organism>
<feature type="transmembrane region" description="Helical" evidence="1">
    <location>
        <begin position="70"/>
        <end position="86"/>
    </location>
</feature>
<evidence type="ECO:0000313" key="3">
    <source>
        <dbReference type="Proteomes" id="UP000622362"/>
    </source>
</evidence>
<feature type="transmembrane region" description="Helical" evidence="1">
    <location>
        <begin position="33"/>
        <end position="50"/>
    </location>
</feature>
<accession>A0A8I0W8G3</accession>
<name>A0A8I0W8G3_STAEP</name>
<dbReference type="EMBL" id="JADPYN010000041">
    <property type="protein sequence ID" value="MBF9304754.1"/>
    <property type="molecule type" value="Genomic_DNA"/>
</dbReference>